<evidence type="ECO:0000313" key="1">
    <source>
        <dbReference type="EMBL" id="KAH8002718.1"/>
    </source>
</evidence>
<accession>A0ACB8FC14</accession>
<sequence length="127" mass="14019">MNYIFGNNSLLYSRTSRGGNSGSGQGLGGPKQRLWVKKGSAEALPDEPEPSSSRWQQIVAFFTRRHRFFDCISVAASSSQGRLLVRDVNLEQKRPRREGGIGAKASAEDSARVSVHKFQEGRLSVDH</sequence>
<gene>
    <name evidence="1" type="ORF">K3G42_027440</name>
</gene>
<comment type="caution">
    <text evidence="1">The sequence shown here is derived from an EMBL/GenBank/DDBJ whole genome shotgun (WGS) entry which is preliminary data.</text>
</comment>
<protein>
    <submittedName>
        <fullName evidence="1">Uncharacterized protein</fullName>
    </submittedName>
</protein>
<dbReference type="EMBL" id="CM037621">
    <property type="protein sequence ID" value="KAH8002718.1"/>
    <property type="molecule type" value="Genomic_DNA"/>
</dbReference>
<proteinExistence type="predicted"/>
<keyword evidence="2" id="KW-1185">Reference proteome</keyword>
<organism evidence="1 2">
    <name type="scientific">Sphaerodactylus townsendi</name>
    <dbReference type="NCBI Taxonomy" id="933632"/>
    <lineage>
        <taxon>Eukaryota</taxon>
        <taxon>Metazoa</taxon>
        <taxon>Chordata</taxon>
        <taxon>Craniata</taxon>
        <taxon>Vertebrata</taxon>
        <taxon>Euteleostomi</taxon>
        <taxon>Lepidosauria</taxon>
        <taxon>Squamata</taxon>
        <taxon>Bifurcata</taxon>
        <taxon>Gekkota</taxon>
        <taxon>Sphaerodactylidae</taxon>
        <taxon>Sphaerodactylus</taxon>
    </lineage>
</organism>
<reference evidence="1" key="1">
    <citation type="submission" date="2021-08" db="EMBL/GenBank/DDBJ databases">
        <title>The first chromosome-level gecko genome reveals the dynamic sex chromosomes of Neotropical dwarf geckos (Sphaerodactylidae: Sphaerodactylus).</title>
        <authorList>
            <person name="Pinto B.J."/>
            <person name="Keating S.E."/>
            <person name="Gamble T."/>
        </authorList>
    </citation>
    <scope>NUCLEOTIDE SEQUENCE</scope>
    <source>
        <strain evidence="1">TG3544</strain>
    </source>
</reference>
<name>A0ACB8FC14_9SAUR</name>
<evidence type="ECO:0000313" key="2">
    <source>
        <dbReference type="Proteomes" id="UP000827872"/>
    </source>
</evidence>
<dbReference type="Proteomes" id="UP000827872">
    <property type="component" value="Linkage Group LG08"/>
</dbReference>